<protein>
    <recommendedName>
        <fullName evidence="6">Ig-like domain-containing protein</fullName>
    </recommendedName>
</protein>
<accession>A0ABQ3EQQ1</accession>
<evidence type="ECO:0000313" key="5">
    <source>
        <dbReference type="Proteomes" id="UP000642673"/>
    </source>
</evidence>
<feature type="transmembrane region" description="Helical" evidence="2">
    <location>
        <begin position="407"/>
        <end position="430"/>
    </location>
</feature>
<feature type="chain" id="PRO_5047284354" description="Ig-like domain-containing protein" evidence="3">
    <location>
        <begin position="26"/>
        <end position="488"/>
    </location>
</feature>
<name>A0ABQ3EQQ1_9ACTN</name>
<sequence length="488" mass="49262">MFPLLRSACRRSLTAVLLSTAVAWGTPVATEAAVAPAPVSTVRAAADTYITLDPAEGRAGSRVGVHGYGFGNCHTYPSPSTLRPGPTPEPTPARIEVTWDGDTAPSIVTADDQGMFETDVTAPSDAAPDTYAVNARCTVDSKVKATARFTVTAEPAPAPALALDPAQGPARTAVTVTGSGFENCVADGGSAGQSGGTVTLAWDGDPLSPGAPGDLTVADGAFTADVSVPPDAQATHHQVTAVCDGNGQLTAQADFTVTDAPEPPVGLAVTLHPTSLPVGGGTVTVSGSGFNCSQVDLLWDGEPAGTVDTADDGTFEAQLTVPSDVAEDPYTVRGQCATQPDVAAEAVLTVTGTAPVPPATPTPPTPPPTTPPTPPPTTPPPPTPPTPTPPTPNPNPNPEHTDGGVPAGLVVGASLFGVALLAAVGAAFLSRGHRGPRWVRAHITSRLRPAPAATEVTQPPDDGPPARTVRLEPHPDPGDQTVEEEDDT</sequence>
<feature type="region of interest" description="Disordered" evidence="1">
    <location>
        <begin position="353"/>
        <end position="405"/>
    </location>
</feature>
<keyword evidence="3" id="KW-0732">Signal</keyword>
<dbReference type="Proteomes" id="UP000642673">
    <property type="component" value="Unassembled WGS sequence"/>
</dbReference>
<keyword evidence="2" id="KW-0472">Membrane</keyword>
<reference evidence="5" key="1">
    <citation type="journal article" date="2019" name="Int. J. Syst. Evol. Microbiol.">
        <title>The Global Catalogue of Microorganisms (GCM) 10K type strain sequencing project: providing services to taxonomists for standard genome sequencing and annotation.</title>
        <authorList>
            <consortium name="The Broad Institute Genomics Platform"/>
            <consortium name="The Broad Institute Genome Sequencing Center for Infectious Disease"/>
            <person name="Wu L."/>
            <person name="Ma J."/>
        </authorList>
    </citation>
    <scope>NUCLEOTIDE SEQUENCE [LARGE SCALE GENOMIC DNA]</scope>
    <source>
        <strain evidence="5">JCM 4738</strain>
    </source>
</reference>
<dbReference type="EMBL" id="BMVP01000003">
    <property type="protein sequence ID" value="GHB51416.1"/>
    <property type="molecule type" value="Genomic_DNA"/>
</dbReference>
<evidence type="ECO:0000256" key="2">
    <source>
        <dbReference type="SAM" id="Phobius"/>
    </source>
</evidence>
<evidence type="ECO:0000256" key="1">
    <source>
        <dbReference type="SAM" id="MobiDB-lite"/>
    </source>
</evidence>
<evidence type="ECO:0000256" key="3">
    <source>
        <dbReference type="SAM" id="SignalP"/>
    </source>
</evidence>
<keyword evidence="2" id="KW-1133">Transmembrane helix</keyword>
<keyword evidence="5" id="KW-1185">Reference proteome</keyword>
<keyword evidence="2" id="KW-0812">Transmembrane</keyword>
<gene>
    <name evidence="4" type="ORF">GCM10010347_21500</name>
</gene>
<feature type="compositionally biased region" description="Pro residues" evidence="1">
    <location>
        <begin position="355"/>
        <end position="397"/>
    </location>
</feature>
<evidence type="ECO:0000313" key="4">
    <source>
        <dbReference type="EMBL" id="GHB51416.1"/>
    </source>
</evidence>
<organism evidence="4 5">
    <name type="scientific">Streptomyces cirratus</name>
    <dbReference type="NCBI Taxonomy" id="68187"/>
    <lineage>
        <taxon>Bacteria</taxon>
        <taxon>Bacillati</taxon>
        <taxon>Actinomycetota</taxon>
        <taxon>Actinomycetes</taxon>
        <taxon>Kitasatosporales</taxon>
        <taxon>Streptomycetaceae</taxon>
        <taxon>Streptomyces</taxon>
    </lineage>
</organism>
<feature type="region of interest" description="Disordered" evidence="1">
    <location>
        <begin position="445"/>
        <end position="488"/>
    </location>
</feature>
<evidence type="ECO:0008006" key="6">
    <source>
        <dbReference type="Google" id="ProtNLM"/>
    </source>
</evidence>
<proteinExistence type="predicted"/>
<feature type="signal peptide" evidence="3">
    <location>
        <begin position="1"/>
        <end position="25"/>
    </location>
</feature>
<dbReference type="PRINTS" id="PR01217">
    <property type="entry name" value="PRICHEXTENSN"/>
</dbReference>
<comment type="caution">
    <text evidence="4">The sequence shown here is derived from an EMBL/GenBank/DDBJ whole genome shotgun (WGS) entry which is preliminary data.</text>
</comment>